<reference evidence="4 5" key="1">
    <citation type="submission" date="2019-08" db="EMBL/GenBank/DDBJ databases">
        <title>In-depth cultivation of the pig gut microbiome towards novel bacterial diversity and tailored functional studies.</title>
        <authorList>
            <person name="Wylensek D."/>
            <person name="Hitch T.C.A."/>
            <person name="Clavel T."/>
        </authorList>
    </citation>
    <scope>NUCLEOTIDE SEQUENCE [LARGE SCALE GENOMIC DNA]</scope>
    <source>
        <strain evidence="4 5">WB01_CNA04</strain>
    </source>
</reference>
<feature type="domain" description="HTH merR-type" evidence="3">
    <location>
        <begin position="1"/>
        <end position="69"/>
    </location>
</feature>
<keyword evidence="1" id="KW-0238">DNA-binding</keyword>
<dbReference type="Pfam" id="PF13411">
    <property type="entry name" value="MerR_1"/>
    <property type="match status" value="1"/>
</dbReference>
<dbReference type="RefSeq" id="WP_154539067.1">
    <property type="nucleotide sequence ID" value="NZ_JAQYHA010000010.1"/>
</dbReference>
<dbReference type="Gene3D" id="1.10.1660.10">
    <property type="match status" value="1"/>
</dbReference>
<proteinExistence type="predicted"/>
<dbReference type="InterPro" id="IPR047057">
    <property type="entry name" value="MerR_fam"/>
</dbReference>
<gene>
    <name evidence="4" type="ORF">FYJ69_00280</name>
</gene>
<dbReference type="SMART" id="SM00422">
    <property type="entry name" value="HTH_MERR"/>
    <property type="match status" value="1"/>
</dbReference>
<dbReference type="EMBL" id="VUND01000001">
    <property type="protein sequence ID" value="MST59349.1"/>
    <property type="molecule type" value="Genomic_DNA"/>
</dbReference>
<dbReference type="PRINTS" id="PR00040">
    <property type="entry name" value="HTHMERR"/>
</dbReference>
<organism evidence="4 5">
    <name type="scientific">Parafannyhessea umbonata</name>
    <dbReference type="NCBI Taxonomy" id="604330"/>
    <lineage>
        <taxon>Bacteria</taxon>
        <taxon>Bacillati</taxon>
        <taxon>Actinomycetota</taxon>
        <taxon>Coriobacteriia</taxon>
        <taxon>Coriobacteriales</taxon>
        <taxon>Atopobiaceae</taxon>
        <taxon>Parafannyhessea</taxon>
    </lineage>
</organism>
<evidence type="ECO:0000259" key="3">
    <source>
        <dbReference type="PROSITE" id="PS50937"/>
    </source>
</evidence>
<dbReference type="AlphaFoldDB" id="A0A6N7X7U9"/>
<evidence type="ECO:0000256" key="1">
    <source>
        <dbReference type="ARBA" id="ARBA00023125"/>
    </source>
</evidence>
<keyword evidence="2" id="KW-0175">Coiled coil</keyword>
<dbReference type="GO" id="GO:0003700">
    <property type="term" value="F:DNA-binding transcription factor activity"/>
    <property type="evidence" value="ECO:0007669"/>
    <property type="project" value="InterPro"/>
</dbReference>
<evidence type="ECO:0000313" key="5">
    <source>
        <dbReference type="Proteomes" id="UP000434342"/>
    </source>
</evidence>
<sequence>MYTIGQVSQMFGLPVSTLRYYDKEGLFPSMERKGGIRRFGDEELEALRVIECLKKSGLEIKDIKLFMQWCKEGPSTYANREELFQRRREAVLQQMEQLRKTLAMLEYKCWYYKVAMADGNEDRLDAMLPDKLPKDVQALYDEAHA</sequence>
<dbReference type="GO" id="GO:0003677">
    <property type="term" value="F:DNA binding"/>
    <property type="evidence" value="ECO:0007669"/>
    <property type="project" value="UniProtKB-KW"/>
</dbReference>
<dbReference type="PANTHER" id="PTHR30204:SF82">
    <property type="entry name" value="TRANSCRIPTIONAL REGULATOR, MERR FAMILY"/>
    <property type="match status" value="1"/>
</dbReference>
<dbReference type="Proteomes" id="UP000434342">
    <property type="component" value="Unassembled WGS sequence"/>
</dbReference>
<dbReference type="SUPFAM" id="SSF46955">
    <property type="entry name" value="Putative DNA-binding domain"/>
    <property type="match status" value="1"/>
</dbReference>
<dbReference type="InterPro" id="IPR009061">
    <property type="entry name" value="DNA-bd_dom_put_sf"/>
</dbReference>
<dbReference type="InterPro" id="IPR000551">
    <property type="entry name" value="MerR-type_HTH_dom"/>
</dbReference>
<dbReference type="CDD" id="cd01109">
    <property type="entry name" value="HTH_YyaN"/>
    <property type="match status" value="1"/>
</dbReference>
<evidence type="ECO:0000256" key="2">
    <source>
        <dbReference type="SAM" id="Coils"/>
    </source>
</evidence>
<comment type="caution">
    <text evidence="4">The sequence shown here is derived from an EMBL/GenBank/DDBJ whole genome shotgun (WGS) entry which is preliminary data.</text>
</comment>
<feature type="coiled-coil region" evidence="2">
    <location>
        <begin position="81"/>
        <end position="108"/>
    </location>
</feature>
<dbReference type="PROSITE" id="PS50937">
    <property type="entry name" value="HTH_MERR_2"/>
    <property type="match status" value="1"/>
</dbReference>
<evidence type="ECO:0000313" key="4">
    <source>
        <dbReference type="EMBL" id="MST59349.1"/>
    </source>
</evidence>
<accession>A0A6N7X7U9</accession>
<protein>
    <submittedName>
        <fullName evidence="4">MerR family transcriptional regulator</fullName>
    </submittedName>
</protein>
<dbReference type="PANTHER" id="PTHR30204">
    <property type="entry name" value="REDOX-CYCLING DRUG-SENSING TRANSCRIPTIONAL ACTIVATOR SOXR"/>
    <property type="match status" value="1"/>
</dbReference>
<name>A0A6N7X7U9_9ACTN</name>